<sequence length="24" mass="2801">GWRCFKHIEQGSRKKICSAIRALL</sequence>
<evidence type="ECO:0000313" key="1">
    <source>
        <dbReference type="EMBL" id="SVE06091.1"/>
    </source>
</evidence>
<dbReference type="EMBL" id="UINC01191439">
    <property type="protein sequence ID" value="SVE06091.1"/>
    <property type="molecule type" value="Genomic_DNA"/>
</dbReference>
<proteinExistence type="predicted"/>
<accession>A0A383AEQ4</accession>
<name>A0A383AEQ4_9ZZZZ</name>
<feature type="non-terminal residue" evidence="1">
    <location>
        <position position="1"/>
    </location>
</feature>
<organism evidence="1">
    <name type="scientific">marine metagenome</name>
    <dbReference type="NCBI Taxonomy" id="408172"/>
    <lineage>
        <taxon>unclassified sequences</taxon>
        <taxon>metagenomes</taxon>
        <taxon>ecological metagenomes</taxon>
    </lineage>
</organism>
<feature type="non-terminal residue" evidence="1">
    <location>
        <position position="24"/>
    </location>
</feature>
<reference evidence="1" key="1">
    <citation type="submission" date="2018-05" db="EMBL/GenBank/DDBJ databases">
        <authorList>
            <person name="Lanie J.A."/>
            <person name="Ng W.-L."/>
            <person name="Kazmierczak K.M."/>
            <person name="Andrzejewski T.M."/>
            <person name="Davidsen T.M."/>
            <person name="Wayne K.J."/>
            <person name="Tettelin H."/>
            <person name="Glass J.I."/>
            <person name="Rusch D."/>
            <person name="Podicherti R."/>
            <person name="Tsui H.-C.T."/>
            <person name="Winkler M.E."/>
        </authorList>
    </citation>
    <scope>NUCLEOTIDE SEQUENCE</scope>
</reference>
<dbReference type="AlphaFoldDB" id="A0A383AEQ4"/>
<gene>
    <name evidence="1" type="ORF">METZ01_LOCUS458945</name>
</gene>
<protein>
    <submittedName>
        <fullName evidence="1">Uncharacterized protein</fullName>
    </submittedName>
</protein>